<evidence type="ECO:0000313" key="5">
    <source>
        <dbReference type="Proteomes" id="UP000327044"/>
    </source>
</evidence>
<dbReference type="EMBL" id="GEZM01050691">
    <property type="protein sequence ID" value="JAV75435.1"/>
    <property type="molecule type" value="Transcribed_RNA"/>
</dbReference>
<reference evidence="3" key="1">
    <citation type="journal article" date="2016" name="Sci. Rep.">
        <title>Molecular characterization of firefly nuptial gifts: a multi-omics approach sheds light on postcopulatory sexual selection.</title>
        <authorList>
            <person name="Al-Wathiqui N."/>
            <person name="Fallon T.R."/>
            <person name="South A."/>
            <person name="Weng J.K."/>
            <person name="Lewis S.M."/>
        </authorList>
    </citation>
    <scope>NUCLEOTIDE SEQUENCE</scope>
</reference>
<dbReference type="InParanoid" id="A0A1Y1LU28"/>
<dbReference type="CDD" id="cd03045">
    <property type="entry name" value="GST_N_Delta_Epsilon"/>
    <property type="match status" value="1"/>
</dbReference>
<dbReference type="InterPro" id="IPR004045">
    <property type="entry name" value="Glutathione_S-Trfase_N"/>
</dbReference>
<dbReference type="CDD" id="cd03177">
    <property type="entry name" value="GST_C_Delta_Epsilon"/>
    <property type="match status" value="1"/>
</dbReference>
<dbReference type="SUPFAM" id="SSF52833">
    <property type="entry name" value="Thioredoxin-like"/>
    <property type="match status" value="1"/>
</dbReference>
<dbReference type="GO" id="GO:0004364">
    <property type="term" value="F:glutathione transferase activity"/>
    <property type="evidence" value="ECO:0007669"/>
    <property type="project" value="TreeGrafter"/>
</dbReference>
<dbReference type="SFLD" id="SFLDG01153">
    <property type="entry name" value="Main.4:_Theta-like"/>
    <property type="match status" value="1"/>
</dbReference>
<sequence>MAPILYSIKASPAVRSVLIAAKFLNLPLEVRELDYFAGEHLKPEFLQLNPLHTVPTLDDGGEVICDSHAITPYLLGKYGRDDSLYPEDLYRRALVDQKMAFDLGTIYPTLGAVDLPYIRGEIKSLPPKLAKQIERVFDFLEAFLKNSDWIALSTFSLADIHCYTSISSLNFHLKLAENAWPHSYRWMRRCQSLPIFSDDAEALKTFEELFRSFQSCSNL</sequence>
<dbReference type="SUPFAM" id="SSF47616">
    <property type="entry name" value="GST C-terminal domain-like"/>
    <property type="match status" value="1"/>
</dbReference>
<accession>A0A1Y1LU28</accession>
<reference evidence="4 5" key="2">
    <citation type="journal article" date="2018" name="Elife">
        <title>Firefly genomes illuminate parallel origins of bioluminescence in beetles.</title>
        <authorList>
            <person name="Fallon T.R."/>
            <person name="Lower S.E."/>
            <person name="Chang C.H."/>
            <person name="Bessho-Uehara M."/>
            <person name="Martin G.J."/>
            <person name="Bewick A.J."/>
            <person name="Behringer M."/>
            <person name="Debat H.J."/>
            <person name="Wong I."/>
            <person name="Day J.C."/>
            <person name="Suvorov A."/>
            <person name="Silva C.J."/>
            <person name="Stanger-Hall K.F."/>
            <person name="Hall D.W."/>
            <person name="Schmitz R.J."/>
            <person name="Nelson D.R."/>
            <person name="Lewis S.M."/>
            <person name="Shigenobu S."/>
            <person name="Bybee S.M."/>
            <person name="Larracuente A.M."/>
            <person name="Oba Y."/>
            <person name="Weng J.K."/>
        </authorList>
    </citation>
    <scope>NUCLEOTIDE SEQUENCE [LARGE SCALE GENOMIC DNA]</scope>
    <source>
        <strain evidence="4">1611_PpyrPB1</strain>
        <tissue evidence="4">Whole body</tissue>
    </source>
</reference>
<dbReference type="AlphaFoldDB" id="A0A1Y1LU28"/>
<evidence type="ECO:0000313" key="3">
    <source>
        <dbReference type="EMBL" id="JAV75435.1"/>
    </source>
</evidence>
<dbReference type="SFLD" id="SFLDG00358">
    <property type="entry name" value="Main_(cytGST)"/>
    <property type="match status" value="1"/>
</dbReference>
<dbReference type="GO" id="GO:0006749">
    <property type="term" value="P:glutathione metabolic process"/>
    <property type="evidence" value="ECO:0007669"/>
    <property type="project" value="TreeGrafter"/>
</dbReference>
<dbReference type="PROSITE" id="PS50405">
    <property type="entry name" value="GST_CTER"/>
    <property type="match status" value="1"/>
</dbReference>
<reference evidence="4" key="3">
    <citation type="submission" date="2019-08" db="EMBL/GenBank/DDBJ databases">
        <authorList>
            <consortium name="Photinus pyralis genome working group"/>
            <person name="Fallon T.R."/>
            <person name="Sander Lower S.E."/>
            <person name="Weng J.-K."/>
        </authorList>
    </citation>
    <scope>NUCLEOTIDE SEQUENCE</scope>
    <source>
        <strain evidence="4">1611_PpyrPB1</strain>
        <tissue evidence="4">Whole body</tissue>
    </source>
</reference>
<dbReference type="InterPro" id="IPR010987">
    <property type="entry name" value="Glutathione-S-Trfase_C-like"/>
</dbReference>
<dbReference type="InterPro" id="IPR040079">
    <property type="entry name" value="Glutathione_S-Trfase"/>
</dbReference>
<dbReference type="Gene3D" id="1.20.1050.10">
    <property type="match status" value="1"/>
</dbReference>
<protein>
    <submittedName>
        <fullName evidence="3">Uncharacterized protein</fullName>
    </submittedName>
</protein>
<keyword evidence="5" id="KW-1185">Reference proteome</keyword>
<dbReference type="SFLD" id="SFLDS00019">
    <property type="entry name" value="Glutathione_Transferase_(cytos"/>
    <property type="match status" value="1"/>
</dbReference>
<dbReference type="PANTHER" id="PTHR43969">
    <property type="entry name" value="GLUTATHIONE S TRANSFERASE D10, ISOFORM A-RELATED"/>
    <property type="match status" value="1"/>
</dbReference>
<dbReference type="Proteomes" id="UP000327044">
    <property type="component" value="Unassembled WGS sequence"/>
</dbReference>
<name>A0A1Y1LU28_PHOPY</name>
<proteinExistence type="predicted"/>
<dbReference type="InterPro" id="IPR036249">
    <property type="entry name" value="Thioredoxin-like_sf"/>
</dbReference>
<gene>
    <name evidence="4" type="ORF">PPYR_10217</name>
</gene>
<dbReference type="FunFam" id="1.20.1050.10:FF:000007">
    <property type="entry name" value="Glutathione S-transferase 1-1"/>
    <property type="match status" value="1"/>
</dbReference>
<dbReference type="Pfam" id="PF13417">
    <property type="entry name" value="GST_N_3"/>
    <property type="match status" value="1"/>
</dbReference>
<dbReference type="FunFam" id="3.40.30.10:FF:000208">
    <property type="entry name" value="glutathione S-transferase 1"/>
    <property type="match status" value="1"/>
</dbReference>
<dbReference type="InterPro" id="IPR004046">
    <property type="entry name" value="GST_C"/>
</dbReference>
<dbReference type="PANTHER" id="PTHR43969:SF8">
    <property type="entry name" value="GLUTATHIONE S TRANSFERASE E13, ISOFORM A-RELATED"/>
    <property type="match status" value="1"/>
</dbReference>
<dbReference type="Pfam" id="PF00043">
    <property type="entry name" value="GST_C"/>
    <property type="match status" value="1"/>
</dbReference>
<evidence type="ECO:0000259" key="2">
    <source>
        <dbReference type="PROSITE" id="PS50405"/>
    </source>
</evidence>
<dbReference type="OrthoDB" id="2309723at2759"/>
<feature type="domain" description="GST N-terminal" evidence="1">
    <location>
        <begin position="1"/>
        <end position="82"/>
    </location>
</feature>
<dbReference type="Gene3D" id="3.40.30.10">
    <property type="entry name" value="Glutaredoxin"/>
    <property type="match status" value="1"/>
</dbReference>
<evidence type="ECO:0000259" key="1">
    <source>
        <dbReference type="PROSITE" id="PS50404"/>
    </source>
</evidence>
<dbReference type="EMBL" id="VVIM01000007">
    <property type="protein sequence ID" value="KAB0796156.1"/>
    <property type="molecule type" value="Genomic_DNA"/>
</dbReference>
<evidence type="ECO:0000313" key="4">
    <source>
        <dbReference type="EMBL" id="KAB0796156.1"/>
    </source>
</evidence>
<organism evidence="3">
    <name type="scientific">Photinus pyralis</name>
    <name type="common">Common eastern firefly</name>
    <name type="synonym">Lampyris pyralis</name>
    <dbReference type="NCBI Taxonomy" id="7054"/>
    <lineage>
        <taxon>Eukaryota</taxon>
        <taxon>Metazoa</taxon>
        <taxon>Ecdysozoa</taxon>
        <taxon>Arthropoda</taxon>
        <taxon>Hexapoda</taxon>
        <taxon>Insecta</taxon>
        <taxon>Pterygota</taxon>
        <taxon>Neoptera</taxon>
        <taxon>Endopterygota</taxon>
        <taxon>Coleoptera</taxon>
        <taxon>Polyphaga</taxon>
        <taxon>Elateriformia</taxon>
        <taxon>Elateroidea</taxon>
        <taxon>Lampyridae</taxon>
        <taxon>Lampyrinae</taxon>
        <taxon>Photinus</taxon>
    </lineage>
</organism>
<dbReference type="PROSITE" id="PS50404">
    <property type="entry name" value="GST_NTER"/>
    <property type="match status" value="1"/>
</dbReference>
<feature type="domain" description="GST C-terminal" evidence="2">
    <location>
        <begin position="88"/>
        <end position="213"/>
    </location>
</feature>
<dbReference type="InterPro" id="IPR036282">
    <property type="entry name" value="Glutathione-S-Trfase_C_sf"/>
</dbReference>